<reference evidence="2 3" key="1">
    <citation type="journal article" date="2019" name="BMC Genomics">
        <title>Chromosome level assembly and comparative genome analysis confirm lager-brewing yeasts originated from a single hybridization.</title>
        <authorList>
            <person name="Salazar A.N."/>
            <person name="Gorter de Vries A.R."/>
            <person name="van den Broek M."/>
            <person name="Brouwers N."/>
            <person name="de la Torre Cortes P."/>
            <person name="Kuijpers N.G.A."/>
            <person name="Daran J.G."/>
            <person name="Abeel T."/>
        </authorList>
    </citation>
    <scope>NUCLEOTIDE SEQUENCE [LARGE SCALE GENOMIC DNA]</scope>
    <source>
        <strain evidence="2 3">CBS 1483</strain>
    </source>
</reference>
<dbReference type="AlphaFoldDB" id="A0A6C1DRU9"/>
<dbReference type="OrthoDB" id="4061674at2759"/>
<evidence type="ECO:0000313" key="3">
    <source>
        <dbReference type="Proteomes" id="UP000501346"/>
    </source>
</evidence>
<keyword evidence="1" id="KW-0812">Transmembrane</keyword>
<feature type="transmembrane region" description="Helical" evidence="1">
    <location>
        <begin position="20"/>
        <end position="38"/>
    </location>
</feature>
<organism evidence="2 3">
    <name type="scientific">Saccharomyces pastorianus</name>
    <name type="common">Lager yeast</name>
    <name type="synonym">Saccharomyces cerevisiae x Saccharomyces eubayanus</name>
    <dbReference type="NCBI Taxonomy" id="27292"/>
    <lineage>
        <taxon>Eukaryota</taxon>
        <taxon>Fungi</taxon>
        <taxon>Dikarya</taxon>
        <taxon>Ascomycota</taxon>
        <taxon>Saccharomycotina</taxon>
        <taxon>Saccharomycetes</taxon>
        <taxon>Saccharomycetales</taxon>
        <taxon>Saccharomycetaceae</taxon>
        <taxon>Saccharomyces</taxon>
    </lineage>
</organism>
<sequence length="95" mass="10573">MKLDSGIYSEAQRVVRTPKFRYIMLGLVGAAVVPTAYMRRGYTVPAHSLDNINGVDTTKASVMGTEQRVAMTKGKSLQEMMDDDEVTYLMFSSIM</sequence>
<gene>
    <name evidence="2" type="primary">SPG1_1</name>
    <name evidence="2" type="ORF">GRS66_002049</name>
</gene>
<evidence type="ECO:0000313" key="2">
    <source>
        <dbReference type="EMBL" id="QID79756.1"/>
    </source>
</evidence>
<name>A0A6C1DRU9_SACPS</name>
<keyword evidence="1" id="KW-1133">Transmembrane helix</keyword>
<accession>A0A6C1DRU9</accession>
<protein>
    <submittedName>
        <fullName evidence="2">Septum-promoting GTP-binding protein 1</fullName>
    </submittedName>
</protein>
<dbReference type="EMBL" id="CP048988">
    <property type="protein sequence ID" value="QID79756.1"/>
    <property type="molecule type" value="Genomic_DNA"/>
</dbReference>
<keyword evidence="1" id="KW-0472">Membrane</keyword>
<dbReference type="Proteomes" id="UP000501346">
    <property type="component" value="Chromosome ScVII"/>
</dbReference>
<evidence type="ECO:0000256" key="1">
    <source>
        <dbReference type="SAM" id="Phobius"/>
    </source>
</evidence>
<keyword evidence="3" id="KW-1185">Reference proteome</keyword>
<proteinExistence type="predicted"/>